<keyword evidence="2" id="KW-0418">Kinase</keyword>
<dbReference type="InterPro" id="IPR018163">
    <property type="entry name" value="Thr/Ala-tRNA-synth_IIc_edit"/>
</dbReference>
<dbReference type="CDD" id="cd02028">
    <property type="entry name" value="UMPK_like"/>
    <property type="match status" value="1"/>
</dbReference>
<dbReference type="SMART" id="SM00382">
    <property type="entry name" value="AAA"/>
    <property type="match status" value="1"/>
</dbReference>
<evidence type="ECO:0000259" key="1">
    <source>
        <dbReference type="SMART" id="SM00382"/>
    </source>
</evidence>
<dbReference type="SUPFAM" id="SSF55186">
    <property type="entry name" value="ThrRS/AlaRS common domain"/>
    <property type="match status" value="1"/>
</dbReference>
<reference evidence="3" key="1">
    <citation type="submission" date="2015-01" db="EMBL/GenBank/DDBJ databases">
        <authorList>
            <person name="Manzoor Shahid"/>
            <person name="Zubair Saima"/>
        </authorList>
    </citation>
    <scope>NUCLEOTIDE SEQUENCE [LARGE SCALE GENOMIC DNA]</scope>
    <source>
        <strain evidence="3">V1</strain>
    </source>
</reference>
<dbReference type="InterPro" id="IPR027417">
    <property type="entry name" value="P-loop_NTPase"/>
</dbReference>
<dbReference type="Gene3D" id="3.40.50.300">
    <property type="entry name" value="P-loop containing nucleotide triphosphate hydrolases"/>
    <property type="match status" value="1"/>
</dbReference>
<dbReference type="PANTHER" id="PTHR10285">
    <property type="entry name" value="URIDINE KINASE"/>
    <property type="match status" value="1"/>
</dbReference>
<name>A0A0B7GSG2_TREPH</name>
<sequence length="550" mass="62705">MSEFTIRFPNEQKKRFVQPISAGALLAYMPNIDKTVYGMKVNNELVALSKTIDIRASVEPVLKGTQEGSKIYRRTLCLLLAAASQALYPEQRLLVGHSLGYSYYYTLEGNNTEKIDFKKIEEKMRELVEADIPIQTRWLSYEEAIEMFQNSNQPDTYKLLSYISKPKILINKLGDFHDLFFQPVMDRTGEVKVFELMPYGEGFLLRFPSTAEPDKLPVFDDIPQLFTVYKEYKQWGKLVGVSAVGQLNTIIKKRKTKDYVEIIETMQNNKLAKIAGQIEEKKTVKLVLIAGPSSSGKTTTAKKLSMQLRVLGFDPHIISLDDFYLGSAKTPIGEDGKPDYECLEAIDVPLINEILLKLFNGEMVELPSYNFKTGEREYRGKTLQCNERSIVIMEGIHGLNDKTTAEIDPNLKFKIYLSALTQLNLDDHNRIPTSDNRLLRRIVRDAQFRSTAASKTIEMWENVRSGEAKYIFPYQGNADAMFNTALDYELSVLKIYAEPLLRTVKPTDPSYSEASRLLMFLNNFLSISPSFVPGQSILREFIGDSDFSYR</sequence>
<evidence type="ECO:0000313" key="2">
    <source>
        <dbReference type="EMBL" id="CEM60437.1"/>
    </source>
</evidence>
<dbReference type="Proteomes" id="UP000042527">
    <property type="component" value="Unassembled WGS sequence"/>
</dbReference>
<proteinExistence type="predicted"/>
<dbReference type="EMBL" id="CDNC01000001">
    <property type="protein sequence ID" value="CEM60437.1"/>
    <property type="molecule type" value="Genomic_DNA"/>
</dbReference>
<feature type="domain" description="AAA+ ATPase" evidence="1">
    <location>
        <begin position="283"/>
        <end position="444"/>
    </location>
</feature>
<evidence type="ECO:0000313" key="3">
    <source>
        <dbReference type="Proteomes" id="UP000042527"/>
    </source>
</evidence>
<dbReference type="AlphaFoldDB" id="A0A0B7GSG2"/>
<gene>
    <name evidence="2" type="ORF">TPHV1_10105</name>
</gene>
<dbReference type="InterPro" id="IPR006083">
    <property type="entry name" value="PRK/URK"/>
</dbReference>
<dbReference type="InterPro" id="IPR003593">
    <property type="entry name" value="AAA+_ATPase"/>
</dbReference>
<dbReference type="Pfam" id="PF00485">
    <property type="entry name" value="PRK"/>
    <property type="match status" value="1"/>
</dbReference>
<dbReference type="PRINTS" id="PR00988">
    <property type="entry name" value="URIDINKINASE"/>
</dbReference>
<accession>A0A0B7GSG2</accession>
<keyword evidence="2" id="KW-0808">Transferase</keyword>
<dbReference type="SUPFAM" id="SSF52540">
    <property type="entry name" value="P-loop containing nucleoside triphosphate hydrolases"/>
    <property type="match status" value="1"/>
</dbReference>
<organism evidence="2 3">
    <name type="scientific">Treponema phagedenis</name>
    <dbReference type="NCBI Taxonomy" id="162"/>
    <lineage>
        <taxon>Bacteria</taxon>
        <taxon>Pseudomonadati</taxon>
        <taxon>Spirochaetota</taxon>
        <taxon>Spirochaetia</taxon>
        <taxon>Spirochaetales</taxon>
        <taxon>Treponemataceae</taxon>
        <taxon>Treponema</taxon>
    </lineage>
</organism>
<dbReference type="GO" id="GO:0016301">
    <property type="term" value="F:kinase activity"/>
    <property type="evidence" value="ECO:0007669"/>
    <property type="project" value="UniProtKB-KW"/>
</dbReference>
<dbReference type="RefSeq" id="WP_044634203.1">
    <property type="nucleotide sequence ID" value="NZ_CDNC01000001.1"/>
</dbReference>
<dbReference type="Gene3D" id="3.30.980.10">
    <property type="entry name" value="Threonyl-trna Synthetase, Chain A, domain 2"/>
    <property type="match status" value="1"/>
</dbReference>
<keyword evidence="3" id="KW-1185">Reference proteome</keyword>
<protein>
    <submittedName>
        <fullName evidence="2">Phosphoribulokinase/uridine kinase family protein</fullName>
    </submittedName>
</protein>
<dbReference type="GO" id="GO:0005524">
    <property type="term" value="F:ATP binding"/>
    <property type="evidence" value="ECO:0007669"/>
    <property type="project" value="InterPro"/>
</dbReference>
<dbReference type="OrthoDB" id="9764644at2"/>